<feature type="region of interest" description="Disordered" evidence="3">
    <location>
        <begin position="26"/>
        <end position="48"/>
    </location>
</feature>
<evidence type="ECO:0000313" key="5">
    <source>
        <dbReference type="Proteomes" id="UP000298138"/>
    </source>
</evidence>
<keyword evidence="1 2" id="KW-1015">Disulfide bond</keyword>
<keyword evidence="2" id="KW-0732">Signal</keyword>
<organism evidence="4 5">
    <name type="scientific">Ascodesmis nigricans</name>
    <dbReference type="NCBI Taxonomy" id="341454"/>
    <lineage>
        <taxon>Eukaryota</taxon>
        <taxon>Fungi</taxon>
        <taxon>Dikarya</taxon>
        <taxon>Ascomycota</taxon>
        <taxon>Pezizomycotina</taxon>
        <taxon>Pezizomycetes</taxon>
        <taxon>Pezizales</taxon>
        <taxon>Ascodesmidaceae</taxon>
        <taxon>Ascodesmis</taxon>
    </lineage>
</organism>
<comment type="subcellular location">
    <subcellularLocation>
        <location evidence="2">Secreted</location>
        <location evidence="2">Cell wall</location>
    </subcellularLocation>
</comment>
<dbReference type="Pfam" id="PF01185">
    <property type="entry name" value="Hydrophobin"/>
    <property type="match status" value="1"/>
</dbReference>
<reference evidence="4 5" key="1">
    <citation type="submission" date="2019-04" db="EMBL/GenBank/DDBJ databases">
        <title>Comparative genomics and transcriptomics to analyze fruiting body development in filamentous ascomycetes.</title>
        <authorList>
            <consortium name="DOE Joint Genome Institute"/>
            <person name="Lutkenhaus R."/>
            <person name="Traeger S."/>
            <person name="Breuer J."/>
            <person name="Kuo A."/>
            <person name="Lipzen A."/>
            <person name="Pangilinan J."/>
            <person name="Dilworth D."/>
            <person name="Sandor L."/>
            <person name="Poggeler S."/>
            <person name="Barry K."/>
            <person name="Grigoriev I.V."/>
            <person name="Nowrousian M."/>
        </authorList>
    </citation>
    <scope>NUCLEOTIDE SEQUENCE [LARGE SCALE GENOMIC DNA]</scope>
    <source>
        <strain evidence="4 5">CBS 389.68</strain>
    </source>
</reference>
<dbReference type="Proteomes" id="UP000298138">
    <property type="component" value="Unassembled WGS sequence"/>
</dbReference>
<proteinExistence type="inferred from homology"/>
<dbReference type="GO" id="GO:0005199">
    <property type="term" value="F:structural constituent of cell wall"/>
    <property type="evidence" value="ECO:0007669"/>
    <property type="project" value="InterPro"/>
</dbReference>
<evidence type="ECO:0000256" key="3">
    <source>
        <dbReference type="SAM" id="MobiDB-lite"/>
    </source>
</evidence>
<dbReference type="AlphaFoldDB" id="A0A4S2MXW9"/>
<feature type="signal peptide" evidence="2">
    <location>
        <begin position="1"/>
        <end position="17"/>
    </location>
</feature>
<dbReference type="SMART" id="SM00075">
    <property type="entry name" value="HYDRO"/>
    <property type="match status" value="1"/>
</dbReference>
<gene>
    <name evidence="4" type="ORF">EX30DRAFT_348410</name>
</gene>
<protein>
    <recommendedName>
        <fullName evidence="2">Hydrophobin</fullName>
    </recommendedName>
</protein>
<dbReference type="OrthoDB" id="4225815at2759"/>
<evidence type="ECO:0000256" key="1">
    <source>
        <dbReference type="ARBA" id="ARBA00023157"/>
    </source>
</evidence>
<evidence type="ECO:0000313" key="4">
    <source>
        <dbReference type="EMBL" id="TGZ81572.1"/>
    </source>
</evidence>
<comment type="similarity">
    <text evidence="2">Belongs to the fungal hydrophobin family.</text>
</comment>
<evidence type="ECO:0000256" key="2">
    <source>
        <dbReference type="RuleBase" id="RU365009"/>
    </source>
</evidence>
<feature type="chain" id="PRO_5021033078" description="Hydrophobin" evidence="2">
    <location>
        <begin position="18"/>
        <end position="149"/>
    </location>
</feature>
<accession>A0A4S2MXW9</accession>
<dbReference type="InterPro" id="IPR001338">
    <property type="entry name" value="Class_I_Hydrophobin"/>
</dbReference>
<name>A0A4S2MXW9_9PEZI</name>
<dbReference type="GO" id="GO:0009277">
    <property type="term" value="C:fungal-type cell wall"/>
    <property type="evidence" value="ECO:0007669"/>
    <property type="project" value="InterPro"/>
</dbReference>
<keyword evidence="2" id="KW-0964">Secreted</keyword>
<keyword evidence="2" id="KW-0134">Cell wall</keyword>
<dbReference type="InParanoid" id="A0A4S2MXW9"/>
<keyword evidence="5" id="KW-1185">Reference proteome</keyword>
<dbReference type="EMBL" id="ML220118">
    <property type="protein sequence ID" value="TGZ81572.1"/>
    <property type="molecule type" value="Genomic_DNA"/>
</dbReference>
<sequence>MQFSTLLIASLFATALAAPYSGHHDDTNIKTGDNLGKGDKNTDSTGQCSGDRVVSCCNSISQSENESEVGKGLLGALTIGADGVLQGLFQCSQFNPQIPVGILGGAGALQSSKSQQCATPNACCQGDRDTNTGLIVINPKLQCNTLQVL</sequence>